<dbReference type="EMBL" id="AE017042">
    <property type="protein sequence ID" value="AAS62194.1"/>
    <property type="molecule type" value="Genomic_DNA"/>
</dbReference>
<evidence type="ECO:0000313" key="1">
    <source>
        <dbReference type="EMBL" id="AAM85590.1"/>
    </source>
</evidence>
<name>A0A3G5L4C0_YERPE</name>
<dbReference type="EMBL" id="AE009952">
    <property type="protein sequence ID" value="AAM85590.1"/>
    <property type="molecule type" value="Genomic_DNA"/>
</dbReference>
<reference evidence="2" key="2">
    <citation type="submission" date="2003-04" db="EMBL/GenBank/DDBJ databases">
        <authorList>
            <person name="Song Y."/>
            <person name="Tong Z."/>
            <person name="Wang L."/>
            <person name="Han Y."/>
            <person name="Zhang J."/>
            <person name="Pei D."/>
            <person name="Wang J."/>
            <person name="Zhou D."/>
            <person name="Han Y."/>
            <person name="Pang X."/>
            <person name="Zhai J."/>
            <person name="Chen F."/>
            <person name="Qin H."/>
            <person name="Wang J."/>
            <person name="Li S."/>
            <person name="Guo Z."/>
            <person name="Ye C."/>
            <person name="Du Z."/>
            <person name="Lin W."/>
            <person name="Wang J."/>
            <person name="Yu J."/>
            <person name="Yang H."/>
            <person name="Wang J."/>
            <person name="Huang P."/>
            <person name="Yang R."/>
        </authorList>
    </citation>
    <scope>NUCLEOTIDE SEQUENCE</scope>
    <source>
        <strain evidence="2">91001</strain>
    </source>
</reference>
<accession>A0A3G5L4C0</accession>
<dbReference type="KEGG" id="ypm:YP_1977"/>
<evidence type="ECO:0000313" key="4">
    <source>
        <dbReference type="Proteomes" id="UP000002490"/>
    </source>
</evidence>
<reference evidence="2" key="4">
    <citation type="submission" date="2016-05" db="EMBL/GenBank/DDBJ databases">
        <title>Reannotation of Yersinia pestis strain 91001 based on omics data.</title>
        <authorList>
            <person name="Yiqing M."/>
        </authorList>
    </citation>
    <scope>NUCLEOTIDE SEQUENCE</scope>
    <source>
        <strain evidence="2">91001</strain>
    </source>
</reference>
<evidence type="ECO:0000313" key="3">
    <source>
        <dbReference type="Proteomes" id="UP000001019"/>
    </source>
</evidence>
<reference evidence="1 4" key="1">
    <citation type="journal article" date="2002" name="J. Bacteriol.">
        <title>Genome sequence of Yersinia pestis KIM.</title>
        <authorList>
            <person name="Deng W."/>
            <person name="Burland V."/>
            <person name="Plunkett G.III."/>
            <person name="Boutin A."/>
            <person name="Mayhew G.F."/>
            <person name="Liss P."/>
            <person name="Perna N.T."/>
            <person name="Rose D.J."/>
            <person name="Mau B."/>
            <person name="Zhou S."/>
            <person name="Schwartz D.C."/>
            <person name="Fetherston J.D."/>
            <person name="Lindler L.E."/>
            <person name="Brubaker R.R."/>
            <person name="Plana G.V."/>
            <person name="Straley S.C."/>
            <person name="McDonough K.A."/>
            <person name="Nilles M.L."/>
            <person name="Matson J.S."/>
            <person name="Blattner F.R."/>
            <person name="Perry R.D."/>
        </authorList>
    </citation>
    <scope>NUCLEOTIDE SEQUENCE [LARGE SCALE GENOMIC DNA]</scope>
    <source>
        <strain evidence="1">KIM</strain>
        <strain evidence="4">KIM10+ / Biovar Mediaevalis</strain>
    </source>
</reference>
<sequence>MVLCFITALSLTILRYDFRDLNHKNIKLTPFSIHFLRMIVIIAIWVVFNDVKITLSLLLINKKHFNGIG</sequence>
<dbReference type="KEGG" id="ypk:y2024"/>
<dbReference type="AlphaFoldDB" id="A0A3G5L4C0"/>
<protein>
    <submittedName>
        <fullName evidence="2">Uncharacterized protein</fullName>
    </submittedName>
</protein>
<organism evidence="2 3">
    <name type="scientific">Yersinia pestis</name>
    <dbReference type="NCBI Taxonomy" id="632"/>
    <lineage>
        <taxon>Bacteria</taxon>
        <taxon>Pseudomonadati</taxon>
        <taxon>Pseudomonadota</taxon>
        <taxon>Gammaproteobacteria</taxon>
        <taxon>Enterobacterales</taxon>
        <taxon>Yersiniaceae</taxon>
        <taxon>Yersinia</taxon>
    </lineage>
</organism>
<evidence type="ECO:0000313" key="2">
    <source>
        <dbReference type="EMBL" id="AAS62194.1"/>
    </source>
</evidence>
<gene>
    <name evidence="1" type="ordered locus">y2024</name>
    <name evidence="2" type="ordered locus">YP_1977</name>
</gene>
<dbReference type="OrthoDB" id="6481132at2"/>
<reference evidence="3" key="3">
    <citation type="journal article" date="2004" name="DNA Res.">
        <title>Complete genome sequence of Yersinia pestis strain 91001, an isolate avirulent to humans.</title>
        <authorList>
            <person name="Song Y."/>
            <person name="Tong Z."/>
            <person name="Wang J."/>
            <person name="Wang L."/>
            <person name="Guo Z."/>
            <person name="Han Y."/>
            <person name="Zhang J."/>
            <person name="Pei D."/>
            <person name="Zhou D."/>
            <person name="Qin H."/>
            <person name="Pang X."/>
            <person name="Han Y."/>
            <person name="Zhai J."/>
            <person name="Li M."/>
            <person name="Cui B."/>
            <person name="Qi Z."/>
            <person name="Jin L."/>
            <person name="Dai R."/>
            <person name="Chen F."/>
            <person name="Li S."/>
            <person name="Ye C."/>
            <person name="Du Z."/>
            <person name="Lin W."/>
            <person name="Wang J."/>
            <person name="Yu J."/>
            <person name="Yang H."/>
            <person name="Wang J."/>
            <person name="Huang P."/>
            <person name="Yang R."/>
        </authorList>
    </citation>
    <scope>NUCLEOTIDE SEQUENCE [LARGE SCALE GENOMIC DNA]</scope>
    <source>
        <strain evidence="3">91001 / Biovar Mediaevalis</strain>
    </source>
</reference>
<proteinExistence type="predicted"/>
<dbReference type="Proteomes" id="UP000001019">
    <property type="component" value="Chromosome"/>
</dbReference>
<dbReference type="Proteomes" id="UP000002490">
    <property type="component" value="Chromosome"/>
</dbReference>